<dbReference type="Proteomes" id="UP001140096">
    <property type="component" value="Unassembled WGS sequence"/>
</dbReference>
<proteinExistence type="predicted"/>
<dbReference type="EMBL" id="JANBUP010004200">
    <property type="protein sequence ID" value="KAJ2794644.1"/>
    <property type="molecule type" value="Genomic_DNA"/>
</dbReference>
<organism evidence="1 2">
    <name type="scientific">Coemansia furcata</name>
    <dbReference type="NCBI Taxonomy" id="417177"/>
    <lineage>
        <taxon>Eukaryota</taxon>
        <taxon>Fungi</taxon>
        <taxon>Fungi incertae sedis</taxon>
        <taxon>Zoopagomycota</taxon>
        <taxon>Kickxellomycotina</taxon>
        <taxon>Kickxellomycetes</taxon>
        <taxon>Kickxellales</taxon>
        <taxon>Kickxellaceae</taxon>
        <taxon>Coemansia</taxon>
    </lineage>
</organism>
<protein>
    <submittedName>
        <fullName evidence="1">Uncharacterized protein</fullName>
    </submittedName>
</protein>
<comment type="caution">
    <text evidence="1">The sequence shown here is derived from an EMBL/GenBank/DDBJ whole genome shotgun (WGS) entry which is preliminary data.</text>
</comment>
<gene>
    <name evidence="1" type="ORF">H4S07_006696</name>
</gene>
<keyword evidence="2" id="KW-1185">Reference proteome</keyword>
<evidence type="ECO:0000313" key="1">
    <source>
        <dbReference type="EMBL" id="KAJ2794644.1"/>
    </source>
</evidence>
<name>A0ACC1KSN5_9FUNG</name>
<sequence>MLAWLRVDDDAQAKQHQQLEAESMMPVLCLVLEVVLQNMAQQLCLIKPPLSAYGRQQLAADVDYVASVVSSFTALSSSVEFEEVVSALRPDSDDLGVPGSSNASAEALAVRAKMRSLLAE</sequence>
<evidence type="ECO:0000313" key="2">
    <source>
        <dbReference type="Proteomes" id="UP001140096"/>
    </source>
</evidence>
<accession>A0ACC1KSN5</accession>
<reference evidence="1" key="1">
    <citation type="submission" date="2022-07" db="EMBL/GenBank/DDBJ databases">
        <title>Phylogenomic reconstructions and comparative analyses of Kickxellomycotina fungi.</title>
        <authorList>
            <person name="Reynolds N.K."/>
            <person name="Stajich J.E."/>
            <person name="Barry K."/>
            <person name="Grigoriev I.V."/>
            <person name="Crous P."/>
            <person name="Smith M.E."/>
        </authorList>
    </citation>
    <scope>NUCLEOTIDE SEQUENCE</scope>
    <source>
        <strain evidence="1">CBS 102833</strain>
    </source>
</reference>